<reference evidence="3 4" key="1">
    <citation type="submission" date="2018-06" db="EMBL/GenBank/DDBJ databases">
        <title>A transcriptomic atlas of mushroom development highlights an independent origin of complex multicellularity.</title>
        <authorList>
            <consortium name="DOE Joint Genome Institute"/>
            <person name="Krizsan K."/>
            <person name="Almasi E."/>
            <person name="Merenyi Z."/>
            <person name="Sahu N."/>
            <person name="Viragh M."/>
            <person name="Koszo T."/>
            <person name="Mondo S."/>
            <person name="Kiss B."/>
            <person name="Balint B."/>
            <person name="Kues U."/>
            <person name="Barry K."/>
            <person name="Hegedus J.C."/>
            <person name="Henrissat B."/>
            <person name="Johnson J."/>
            <person name="Lipzen A."/>
            <person name="Ohm R."/>
            <person name="Nagy I."/>
            <person name="Pangilinan J."/>
            <person name="Yan J."/>
            <person name="Xiong Y."/>
            <person name="Grigoriev I.V."/>
            <person name="Hibbett D.S."/>
            <person name="Nagy L.G."/>
        </authorList>
    </citation>
    <scope>NUCLEOTIDE SEQUENCE [LARGE SCALE GENOMIC DNA]</scope>
    <source>
        <strain evidence="3 4">SZMC22713</strain>
    </source>
</reference>
<gene>
    <name evidence="3" type="ORF">BD410DRAFT_897593</name>
</gene>
<keyword evidence="2" id="KW-0812">Transmembrane</keyword>
<accession>A0A4Y7Q7Z5</accession>
<dbReference type="VEuPathDB" id="FungiDB:BD410DRAFT_897593"/>
<feature type="compositionally biased region" description="Basic and acidic residues" evidence="1">
    <location>
        <begin position="96"/>
        <end position="106"/>
    </location>
</feature>
<organism evidence="3 4">
    <name type="scientific">Rickenella mellea</name>
    <dbReference type="NCBI Taxonomy" id="50990"/>
    <lineage>
        <taxon>Eukaryota</taxon>
        <taxon>Fungi</taxon>
        <taxon>Dikarya</taxon>
        <taxon>Basidiomycota</taxon>
        <taxon>Agaricomycotina</taxon>
        <taxon>Agaricomycetes</taxon>
        <taxon>Hymenochaetales</taxon>
        <taxon>Rickenellaceae</taxon>
        <taxon>Rickenella</taxon>
    </lineage>
</organism>
<keyword evidence="2" id="KW-1133">Transmembrane helix</keyword>
<evidence type="ECO:0000313" key="3">
    <source>
        <dbReference type="EMBL" id="TDL23555.1"/>
    </source>
</evidence>
<feature type="transmembrane region" description="Helical" evidence="2">
    <location>
        <begin position="444"/>
        <end position="468"/>
    </location>
</feature>
<keyword evidence="4" id="KW-1185">Reference proteome</keyword>
<feature type="compositionally biased region" description="Basic and acidic residues" evidence="1">
    <location>
        <begin position="13"/>
        <end position="22"/>
    </location>
</feature>
<dbReference type="AlphaFoldDB" id="A0A4Y7Q7Z5"/>
<evidence type="ECO:0000256" key="2">
    <source>
        <dbReference type="SAM" id="Phobius"/>
    </source>
</evidence>
<dbReference type="EMBL" id="ML170170">
    <property type="protein sequence ID" value="TDL23555.1"/>
    <property type="molecule type" value="Genomic_DNA"/>
</dbReference>
<sequence>MSASGNILPLHTSDVESHHEEPEQLTEIPEAGEPDELFLRRTGGKSPEEISDDEGVEVIQRTDSKENMRQSTQNGIPFYIPDELRRVLMEMASESASEHDVGEGPSRHPNRQRTVDSMDEVLRNAAQPIRQTAQGQPMQQGPGLRGPLNLTDQESAELRRILYDNTRLGLPSSIWRGIVARNLIAVQHGQSSSIEGLTQQYRCLVAFLLQKGKETAVSDFTAVARKKLAGVEGWPTKEDVKEENKTIWTSIFGALDFTQEKMPKEITWKKFIDMPNEIFPPLTAKQKKNAHGQVMFDFTFEDMEDVGLRIEGTSTIQEHLLLSGKKVYVYQFDWEDMEALLQYDESHVAKALGLAQLGDEIIYSITCMSGKDPNMTKAIALNILRESQGVSREIVGKFCYSQKPVDPNILASRVYAIQKRLKKQRRFWPTLKRDVREQRKKQPIFFYGTLLTLFFGVCTIIQTVASVWSLQAALNQSPVVAQAQAAAPGNSTG</sequence>
<evidence type="ECO:0000313" key="4">
    <source>
        <dbReference type="Proteomes" id="UP000294933"/>
    </source>
</evidence>
<feature type="region of interest" description="Disordered" evidence="1">
    <location>
        <begin position="93"/>
        <end position="112"/>
    </location>
</feature>
<protein>
    <recommendedName>
        <fullName evidence="5">Transmembrane protein</fullName>
    </recommendedName>
</protein>
<evidence type="ECO:0000256" key="1">
    <source>
        <dbReference type="SAM" id="MobiDB-lite"/>
    </source>
</evidence>
<evidence type="ECO:0008006" key="5">
    <source>
        <dbReference type="Google" id="ProtNLM"/>
    </source>
</evidence>
<dbReference type="OrthoDB" id="3004490at2759"/>
<proteinExistence type="predicted"/>
<name>A0A4Y7Q7Z5_9AGAM</name>
<dbReference type="Proteomes" id="UP000294933">
    <property type="component" value="Unassembled WGS sequence"/>
</dbReference>
<keyword evidence="2" id="KW-0472">Membrane</keyword>
<feature type="region of interest" description="Disordered" evidence="1">
    <location>
        <begin position="1"/>
        <end position="54"/>
    </location>
</feature>